<dbReference type="GO" id="GO:0003677">
    <property type="term" value="F:DNA binding"/>
    <property type="evidence" value="ECO:0007669"/>
    <property type="project" value="UniProtKB-KW"/>
</dbReference>
<comment type="catalytic activity">
    <reaction evidence="12 13">
        <text>Endonucleolytic cleavage at a junction such as a reciprocal single-stranded crossover between two homologous DNA duplexes (Holliday junction).</text>
        <dbReference type="EC" id="3.1.21.10"/>
    </reaction>
</comment>
<dbReference type="PRINTS" id="PR00696">
    <property type="entry name" value="RSOLVASERUVC"/>
</dbReference>
<feature type="binding site" evidence="13">
    <location>
        <position position="24"/>
    </location>
    <ligand>
        <name>Mg(2+)</name>
        <dbReference type="ChEBI" id="CHEBI:18420"/>
        <label>1</label>
    </ligand>
</feature>
<evidence type="ECO:0000256" key="7">
    <source>
        <dbReference type="ARBA" id="ARBA00022801"/>
    </source>
</evidence>
<dbReference type="SUPFAM" id="SSF53098">
    <property type="entry name" value="Ribonuclease H-like"/>
    <property type="match status" value="1"/>
</dbReference>
<dbReference type="HAMAP" id="MF_00034">
    <property type="entry name" value="RuvC"/>
    <property type="match status" value="1"/>
</dbReference>
<keyword evidence="16" id="KW-1185">Reference proteome</keyword>
<dbReference type="AlphaFoldDB" id="A0A1I6LLF3"/>
<dbReference type="InterPro" id="IPR002176">
    <property type="entry name" value="X-over_junc_endoDNase_RuvC"/>
</dbReference>
<feature type="active site" evidence="13">
    <location>
        <position position="84"/>
    </location>
</feature>
<dbReference type="PANTHER" id="PTHR30194:SF3">
    <property type="entry name" value="CROSSOVER JUNCTION ENDODEOXYRIBONUCLEASE RUVC"/>
    <property type="match status" value="1"/>
</dbReference>
<reference evidence="15 16" key="1">
    <citation type="submission" date="2016-10" db="EMBL/GenBank/DDBJ databases">
        <authorList>
            <person name="de Groot N.N."/>
        </authorList>
    </citation>
    <scope>NUCLEOTIDE SEQUENCE [LARGE SCALE GENOMIC DNA]</scope>
    <source>
        <strain evidence="15 16">S5-249</strain>
    </source>
</reference>
<evidence type="ECO:0000256" key="11">
    <source>
        <dbReference type="ARBA" id="ARBA00023204"/>
    </source>
</evidence>
<evidence type="ECO:0000313" key="15">
    <source>
        <dbReference type="EMBL" id="SFS04218.1"/>
    </source>
</evidence>
<evidence type="ECO:0000256" key="9">
    <source>
        <dbReference type="ARBA" id="ARBA00023125"/>
    </source>
</evidence>
<dbReference type="GO" id="GO:0005737">
    <property type="term" value="C:cytoplasm"/>
    <property type="evidence" value="ECO:0007669"/>
    <property type="project" value="UniProtKB-SubCell"/>
</dbReference>
<keyword evidence="5 13" id="KW-0255">Endonuclease</keyword>
<name>A0A1I6LLF3_9SPHN</name>
<feature type="binding site" evidence="13">
    <location>
        <position position="84"/>
    </location>
    <ligand>
        <name>Mg(2+)</name>
        <dbReference type="ChEBI" id="CHEBI:18420"/>
        <label>2</label>
    </ligand>
</feature>
<dbReference type="GO" id="GO:0008821">
    <property type="term" value="F:crossover junction DNA endonuclease activity"/>
    <property type="evidence" value="ECO:0007669"/>
    <property type="project" value="UniProtKB-UniRule"/>
</dbReference>
<dbReference type="GO" id="GO:0048476">
    <property type="term" value="C:Holliday junction resolvase complex"/>
    <property type="evidence" value="ECO:0007669"/>
    <property type="project" value="UniProtKB-UniRule"/>
</dbReference>
<evidence type="ECO:0000256" key="10">
    <source>
        <dbReference type="ARBA" id="ARBA00023172"/>
    </source>
</evidence>
<dbReference type="InterPro" id="IPR036397">
    <property type="entry name" value="RNaseH_sf"/>
</dbReference>
<evidence type="ECO:0000256" key="1">
    <source>
        <dbReference type="ARBA" id="ARBA00009518"/>
    </source>
</evidence>
<keyword evidence="10 13" id="KW-0233">DNA recombination</keyword>
<keyword evidence="2 13" id="KW-0963">Cytoplasm</keyword>
<evidence type="ECO:0000256" key="5">
    <source>
        <dbReference type="ARBA" id="ARBA00022759"/>
    </source>
</evidence>
<keyword evidence="3 13" id="KW-0540">Nuclease</keyword>
<keyword evidence="7 13" id="KW-0378">Hydrolase</keyword>
<dbReference type="InterPro" id="IPR012337">
    <property type="entry name" value="RNaseH-like_sf"/>
</dbReference>
<dbReference type="GO" id="GO:0006310">
    <property type="term" value="P:DNA recombination"/>
    <property type="evidence" value="ECO:0007669"/>
    <property type="project" value="UniProtKB-UniRule"/>
</dbReference>
<evidence type="ECO:0000256" key="8">
    <source>
        <dbReference type="ARBA" id="ARBA00022842"/>
    </source>
</evidence>
<keyword evidence="11 13" id="KW-0234">DNA repair</keyword>
<dbReference type="PANTHER" id="PTHR30194">
    <property type="entry name" value="CROSSOVER JUNCTION ENDODEOXYRIBONUCLEASE RUVC"/>
    <property type="match status" value="1"/>
</dbReference>
<comment type="similarity">
    <text evidence="1 13">Belongs to the RuvC family.</text>
</comment>
<dbReference type="FunFam" id="3.30.420.10:FF:000002">
    <property type="entry name" value="Crossover junction endodeoxyribonuclease RuvC"/>
    <property type="match status" value="1"/>
</dbReference>
<organism evidence="15 16">
    <name type="scientific">Sphingomonas jatrophae</name>
    <dbReference type="NCBI Taxonomy" id="1166337"/>
    <lineage>
        <taxon>Bacteria</taxon>
        <taxon>Pseudomonadati</taxon>
        <taxon>Pseudomonadota</taxon>
        <taxon>Alphaproteobacteria</taxon>
        <taxon>Sphingomonadales</taxon>
        <taxon>Sphingomonadaceae</taxon>
        <taxon>Sphingomonas</taxon>
    </lineage>
</organism>
<keyword evidence="6 13" id="KW-0227">DNA damage</keyword>
<sequence>MVAGSEVLRMNVENKGRWTVLGIDPGLGVTGWGIVGLAGNRIRHLANGQIRTDKTLALPDRLVELHEALVEVIKEHQPDACGIEEVFVNENPQSTIKLVQARGVLLLAAARAGMAIGEYAPRVVKKAVTGTGTAGKEQVRGMVSTLLPGVSVAGNDAADALAVSMTHAHHLSTAKAMQART</sequence>
<comment type="subunit">
    <text evidence="13">Homodimer which binds Holliday junction (HJ) DNA. The HJ becomes 2-fold symmetrical on binding to RuvC with unstacked arms; it has a different conformation from HJ DNA in complex with RuvA. In the full resolvosome a probable DNA-RuvA(4)-RuvB(12)-RuvC(2) complex forms which resolves the HJ.</text>
</comment>
<evidence type="ECO:0000256" key="12">
    <source>
        <dbReference type="ARBA" id="ARBA00029354"/>
    </source>
</evidence>
<comment type="function">
    <text evidence="13">The RuvA-RuvB-RuvC complex processes Holliday junction (HJ) DNA during genetic recombination and DNA repair. Endonuclease that resolves HJ intermediates. Cleaves cruciform DNA by making single-stranded nicks across the HJ at symmetrical positions within the homologous arms, yielding a 5'-phosphate and a 3'-hydroxyl group; requires a central core of homology in the junction. The consensus cleavage sequence is 5'-(A/T)TT(C/G)-3'. Cleavage occurs on the 3'-side of the TT dinucleotide at the point of strand exchange. HJ branch migration catalyzed by RuvA-RuvB allows RuvC to scan DNA until it finds its consensus sequence, where it cleaves and resolves the cruciform DNA.</text>
</comment>
<protein>
    <recommendedName>
        <fullName evidence="13 14">Crossover junction endodeoxyribonuclease RuvC</fullName>
        <ecNumber evidence="13 14">3.1.21.10</ecNumber>
    </recommendedName>
    <alternativeName>
        <fullName evidence="13">Holliday junction nuclease RuvC</fullName>
    </alternativeName>
    <alternativeName>
        <fullName evidence="13">Holliday junction resolvase RuvC</fullName>
    </alternativeName>
</protein>
<dbReference type="NCBIfam" id="TIGR00228">
    <property type="entry name" value="ruvC"/>
    <property type="match status" value="1"/>
</dbReference>
<feature type="active site" evidence="13">
    <location>
        <position position="156"/>
    </location>
</feature>
<feature type="binding site" evidence="13">
    <location>
        <position position="156"/>
    </location>
    <ligand>
        <name>Mg(2+)</name>
        <dbReference type="ChEBI" id="CHEBI:18420"/>
        <label>1</label>
    </ligand>
</feature>
<evidence type="ECO:0000256" key="3">
    <source>
        <dbReference type="ARBA" id="ARBA00022722"/>
    </source>
</evidence>
<accession>A0A1I6LLF3</accession>
<dbReference type="GO" id="GO:0000287">
    <property type="term" value="F:magnesium ion binding"/>
    <property type="evidence" value="ECO:0007669"/>
    <property type="project" value="UniProtKB-UniRule"/>
</dbReference>
<keyword evidence="8 13" id="KW-0460">Magnesium</keyword>
<evidence type="ECO:0000313" key="16">
    <source>
        <dbReference type="Proteomes" id="UP000198824"/>
    </source>
</evidence>
<dbReference type="GO" id="GO:0009432">
    <property type="term" value="P:SOS response"/>
    <property type="evidence" value="ECO:0007669"/>
    <property type="project" value="UniProtKB-ARBA"/>
</dbReference>
<proteinExistence type="inferred from homology"/>
<dbReference type="PROSITE" id="PS01321">
    <property type="entry name" value="RUVC"/>
    <property type="match status" value="1"/>
</dbReference>
<comment type="cofactor">
    <cofactor evidence="13">
        <name>Mg(2+)</name>
        <dbReference type="ChEBI" id="CHEBI:18420"/>
    </cofactor>
    <text evidence="13">Binds 2 Mg(2+) ion per subunit.</text>
</comment>
<dbReference type="Proteomes" id="UP000198824">
    <property type="component" value="Unassembled WGS sequence"/>
</dbReference>
<dbReference type="EC" id="3.1.21.10" evidence="13 14"/>
<dbReference type="EMBL" id="FOZG01000002">
    <property type="protein sequence ID" value="SFS04218.1"/>
    <property type="molecule type" value="Genomic_DNA"/>
</dbReference>
<evidence type="ECO:0000256" key="4">
    <source>
        <dbReference type="ARBA" id="ARBA00022723"/>
    </source>
</evidence>
<keyword evidence="4 13" id="KW-0479">Metal-binding</keyword>
<keyword evidence="9 13" id="KW-0238">DNA-binding</keyword>
<dbReference type="STRING" id="1166337.SAMN05192580_2898"/>
<feature type="active site" evidence="13">
    <location>
        <position position="24"/>
    </location>
</feature>
<evidence type="ECO:0000256" key="14">
    <source>
        <dbReference type="NCBIfam" id="TIGR00228"/>
    </source>
</evidence>
<evidence type="ECO:0000256" key="6">
    <source>
        <dbReference type="ARBA" id="ARBA00022763"/>
    </source>
</evidence>
<comment type="subcellular location">
    <subcellularLocation>
        <location evidence="13">Cytoplasm</location>
    </subcellularLocation>
</comment>
<evidence type="ECO:0000256" key="2">
    <source>
        <dbReference type="ARBA" id="ARBA00022490"/>
    </source>
</evidence>
<dbReference type="Pfam" id="PF02075">
    <property type="entry name" value="RuvC"/>
    <property type="match status" value="1"/>
</dbReference>
<dbReference type="Gene3D" id="3.30.420.10">
    <property type="entry name" value="Ribonuclease H-like superfamily/Ribonuclease H"/>
    <property type="match status" value="1"/>
</dbReference>
<gene>
    <name evidence="13" type="primary">ruvC</name>
    <name evidence="15" type="ORF">SAMN05192580_2898</name>
</gene>
<dbReference type="CDD" id="cd16962">
    <property type="entry name" value="RuvC"/>
    <property type="match status" value="1"/>
</dbReference>
<dbReference type="InterPro" id="IPR020563">
    <property type="entry name" value="X-over_junc_endoDNase_Mg_BS"/>
</dbReference>
<evidence type="ECO:0000256" key="13">
    <source>
        <dbReference type="HAMAP-Rule" id="MF_00034"/>
    </source>
</evidence>
<dbReference type="GO" id="GO:0006281">
    <property type="term" value="P:DNA repair"/>
    <property type="evidence" value="ECO:0007669"/>
    <property type="project" value="UniProtKB-UniRule"/>
</dbReference>